<protein>
    <submittedName>
        <fullName evidence="6">Uncharacterized protein</fullName>
    </submittedName>
</protein>
<keyword evidence="3 5" id="KW-1133">Transmembrane helix</keyword>
<dbReference type="EMBL" id="JACHFM010000002">
    <property type="protein sequence ID" value="MBB5222140.1"/>
    <property type="molecule type" value="Genomic_DNA"/>
</dbReference>
<feature type="transmembrane region" description="Helical" evidence="5">
    <location>
        <begin position="15"/>
        <end position="37"/>
    </location>
</feature>
<accession>A0A840SN09</accession>
<evidence type="ECO:0000313" key="7">
    <source>
        <dbReference type="Proteomes" id="UP000549457"/>
    </source>
</evidence>
<comment type="subcellular location">
    <subcellularLocation>
        <location evidence="1">Membrane</location>
        <topology evidence="1">Single-pass membrane protein</topology>
    </subcellularLocation>
</comment>
<dbReference type="PANTHER" id="PTHR30168:SF0">
    <property type="entry name" value="INNER MEMBRANE PROTEIN"/>
    <property type="match status" value="1"/>
</dbReference>
<dbReference type="PANTHER" id="PTHR30168">
    <property type="entry name" value="PUTATIVE MEMBRANE PROTEIN YPFJ"/>
    <property type="match status" value="1"/>
</dbReference>
<sequence>MTRIDPTHTPSSTALRIWSVLAVLFGLAGVGAVWGWATAPMRVVPPAADLSFSSEAIARRAEAAFAEADAATRRAVPGARRAELMFFRGATSSVCAAGVSGRGVFYCPETGTAAFDLGYLESLVARLKGDAELAVVLAAARLAAEHRQRESDILDMAALDMIGARKKRRTDIMLGLALQADCLTGAWAWGTRSSLGGVPDAFWGRLVRSTRTIAADFASVGRPIPPELDTFGEGTVEEREAAFRRGYADASGTACPSPVTLVTR</sequence>
<dbReference type="InterPro" id="IPR007343">
    <property type="entry name" value="Uncharacterised_pept_Zn_put"/>
</dbReference>
<evidence type="ECO:0000256" key="3">
    <source>
        <dbReference type="ARBA" id="ARBA00022989"/>
    </source>
</evidence>
<keyword evidence="2 5" id="KW-0812">Transmembrane</keyword>
<organism evidence="6 7">
    <name type="scientific">Amaricoccus macauensis</name>
    <dbReference type="NCBI Taxonomy" id="57001"/>
    <lineage>
        <taxon>Bacteria</taxon>
        <taxon>Pseudomonadati</taxon>
        <taxon>Pseudomonadota</taxon>
        <taxon>Alphaproteobacteria</taxon>
        <taxon>Rhodobacterales</taxon>
        <taxon>Paracoccaceae</taxon>
        <taxon>Amaricoccus</taxon>
    </lineage>
</organism>
<evidence type="ECO:0000256" key="4">
    <source>
        <dbReference type="ARBA" id="ARBA00023136"/>
    </source>
</evidence>
<reference evidence="6 7" key="1">
    <citation type="submission" date="2020-08" db="EMBL/GenBank/DDBJ databases">
        <title>Genomic Encyclopedia of Type Strains, Phase IV (KMG-IV): sequencing the most valuable type-strain genomes for metagenomic binning, comparative biology and taxonomic classification.</title>
        <authorList>
            <person name="Goeker M."/>
        </authorList>
    </citation>
    <scope>NUCLEOTIDE SEQUENCE [LARGE SCALE GENOMIC DNA]</scope>
    <source>
        <strain evidence="6 7">DSM 101730</strain>
    </source>
</reference>
<proteinExistence type="predicted"/>
<dbReference type="Pfam" id="PF04228">
    <property type="entry name" value="Zn_peptidase"/>
    <property type="match status" value="1"/>
</dbReference>
<comment type="caution">
    <text evidence="6">The sequence shown here is derived from an EMBL/GenBank/DDBJ whole genome shotgun (WGS) entry which is preliminary data.</text>
</comment>
<evidence type="ECO:0000313" key="6">
    <source>
        <dbReference type="EMBL" id="MBB5222140.1"/>
    </source>
</evidence>
<dbReference type="RefSeq" id="WP_184148555.1">
    <property type="nucleotide sequence ID" value="NZ_JACHFM010000002.1"/>
</dbReference>
<evidence type="ECO:0000256" key="1">
    <source>
        <dbReference type="ARBA" id="ARBA00004167"/>
    </source>
</evidence>
<dbReference type="Proteomes" id="UP000549457">
    <property type="component" value="Unassembled WGS sequence"/>
</dbReference>
<keyword evidence="7" id="KW-1185">Reference proteome</keyword>
<evidence type="ECO:0000256" key="2">
    <source>
        <dbReference type="ARBA" id="ARBA00022692"/>
    </source>
</evidence>
<keyword evidence="4 5" id="KW-0472">Membrane</keyword>
<dbReference type="AlphaFoldDB" id="A0A840SN09"/>
<dbReference type="GO" id="GO:0016020">
    <property type="term" value="C:membrane"/>
    <property type="evidence" value="ECO:0007669"/>
    <property type="project" value="UniProtKB-SubCell"/>
</dbReference>
<gene>
    <name evidence="6" type="ORF">HNP73_002076</name>
</gene>
<evidence type="ECO:0000256" key="5">
    <source>
        <dbReference type="SAM" id="Phobius"/>
    </source>
</evidence>
<name>A0A840SN09_9RHOB</name>